<gene>
    <name evidence="1" type="ORF">SAMN05192562_1011197</name>
</gene>
<dbReference type="AlphaFoldDB" id="A0A1I6ZJ29"/>
<sequence length="144" mass="15418">MTIVMLMSTDADIVNTQLNGAWNPVTNRYTWAQVNPMNLNIINGATIVVIAHGNGTEIGNAAPGVVDINAETFLALVQGNMAHNAVPARIYISSCGPGIAEFAANVRIAAQNNQIWHNTRIFGHSDPVSGAVPPANDIRWTQIF</sequence>
<protein>
    <submittedName>
        <fullName evidence="1">Uncharacterized protein</fullName>
    </submittedName>
</protein>
<name>A0A1I6ZJ29_9ENTR</name>
<evidence type="ECO:0000313" key="2">
    <source>
        <dbReference type="Proteomes" id="UP000199187"/>
    </source>
</evidence>
<dbReference type="EMBL" id="FPAU01000001">
    <property type="protein sequence ID" value="SFT62692.1"/>
    <property type="molecule type" value="Genomic_DNA"/>
</dbReference>
<organism evidence="1 2">
    <name type="scientific">Kosakonia arachidis</name>
    <dbReference type="NCBI Taxonomy" id="551989"/>
    <lineage>
        <taxon>Bacteria</taxon>
        <taxon>Pseudomonadati</taxon>
        <taxon>Pseudomonadota</taxon>
        <taxon>Gammaproteobacteria</taxon>
        <taxon>Enterobacterales</taxon>
        <taxon>Enterobacteriaceae</taxon>
        <taxon>Kosakonia</taxon>
    </lineage>
</organism>
<keyword evidence="2" id="KW-1185">Reference proteome</keyword>
<dbReference type="Proteomes" id="UP000199187">
    <property type="component" value="Unassembled WGS sequence"/>
</dbReference>
<reference evidence="2" key="1">
    <citation type="submission" date="2016-10" db="EMBL/GenBank/DDBJ databases">
        <authorList>
            <person name="Varghese N."/>
            <person name="Submissions S."/>
        </authorList>
    </citation>
    <scope>NUCLEOTIDE SEQUENCE [LARGE SCALE GENOMIC DNA]</scope>
    <source>
        <strain evidence="2">Ah-143</strain>
    </source>
</reference>
<accession>A0A1I6ZJ29</accession>
<evidence type="ECO:0000313" key="1">
    <source>
        <dbReference type="EMBL" id="SFT62692.1"/>
    </source>
</evidence>
<proteinExistence type="predicted"/>
<dbReference type="RefSeq" id="WP_090120022.1">
    <property type="nucleotide sequence ID" value="NZ_CP045300.1"/>
</dbReference>
<dbReference type="OrthoDB" id="6625657at2"/>